<reference evidence="2" key="1">
    <citation type="submission" date="2018-11" db="EMBL/GenBank/DDBJ databases">
        <authorList>
            <consortium name="Pathogen Informatics"/>
        </authorList>
    </citation>
    <scope>NUCLEOTIDE SEQUENCE</scope>
</reference>
<feature type="region of interest" description="Disordered" evidence="1">
    <location>
        <begin position="83"/>
        <end position="117"/>
    </location>
</feature>
<organism evidence="2 3">
    <name type="scientific">Protopolystoma xenopodis</name>
    <dbReference type="NCBI Taxonomy" id="117903"/>
    <lineage>
        <taxon>Eukaryota</taxon>
        <taxon>Metazoa</taxon>
        <taxon>Spiralia</taxon>
        <taxon>Lophotrochozoa</taxon>
        <taxon>Platyhelminthes</taxon>
        <taxon>Monogenea</taxon>
        <taxon>Polyopisthocotylea</taxon>
        <taxon>Polystomatidea</taxon>
        <taxon>Polystomatidae</taxon>
        <taxon>Protopolystoma</taxon>
    </lineage>
</organism>
<proteinExistence type="predicted"/>
<evidence type="ECO:0000313" key="2">
    <source>
        <dbReference type="EMBL" id="VEL43692.1"/>
    </source>
</evidence>
<comment type="caution">
    <text evidence="2">The sequence shown here is derived from an EMBL/GenBank/DDBJ whole genome shotgun (WGS) entry which is preliminary data.</text>
</comment>
<name>A0A448XS86_9PLAT</name>
<gene>
    <name evidence="2" type="ORF">PXEA_LOCUS37132</name>
</gene>
<feature type="region of interest" description="Disordered" evidence="1">
    <location>
        <begin position="1"/>
        <end position="21"/>
    </location>
</feature>
<keyword evidence="3" id="KW-1185">Reference proteome</keyword>
<protein>
    <submittedName>
        <fullName evidence="2">Uncharacterized protein</fullName>
    </submittedName>
</protein>
<feature type="compositionally biased region" description="Polar residues" evidence="1">
    <location>
        <begin position="104"/>
        <end position="117"/>
    </location>
</feature>
<dbReference type="AlphaFoldDB" id="A0A448XS86"/>
<dbReference type="Proteomes" id="UP000784294">
    <property type="component" value="Unassembled WGS sequence"/>
</dbReference>
<accession>A0A448XS86</accession>
<sequence>MAEQPSGPERGPDKRAPSPRVSHYGPAFVSFRFVSFRLVSSHSLEPSCRQEGGRTPTNGQWAVLHFTMKCSVRPCAVGRVGSERGSSEEECVGRCDWSRGTKGLPTSRNDQLGRSHL</sequence>
<evidence type="ECO:0000256" key="1">
    <source>
        <dbReference type="SAM" id="MobiDB-lite"/>
    </source>
</evidence>
<evidence type="ECO:0000313" key="3">
    <source>
        <dbReference type="Proteomes" id="UP000784294"/>
    </source>
</evidence>
<dbReference type="EMBL" id="CAAALY010284075">
    <property type="protein sequence ID" value="VEL43692.1"/>
    <property type="molecule type" value="Genomic_DNA"/>
</dbReference>
<feature type="compositionally biased region" description="Basic and acidic residues" evidence="1">
    <location>
        <begin position="83"/>
        <end position="99"/>
    </location>
</feature>